<proteinExistence type="predicted"/>
<feature type="region of interest" description="Disordered" evidence="1">
    <location>
        <begin position="1"/>
        <end position="50"/>
    </location>
</feature>
<sequence>MAVKKARVGVESGGGASVGVSFKRKDGAKHGVAKKKKTEKKQRRRKVPFKGLSAEDITGVSVKQEERLIEVEPDVADNLEEGDEGHQKLLDSISKIQGKSVQASDKRGAPVWSEASEFDMPSSSKVRGELGPEDLLQSLRTKDSKDHAFLRKKVAAKLGKKPLPTPLEKPQAERVSWELQGW</sequence>
<gene>
    <name evidence="2" type="ORF">CTOB1V02_LOCUS10721</name>
</gene>
<organism evidence="2">
    <name type="scientific">Cyprideis torosa</name>
    <dbReference type="NCBI Taxonomy" id="163714"/>
    <lineage>
        <taxon>Eukaryota</taxon>
        <taxon>Metazoa</taxon>
        <taxon>Ecdysozoa</taxon>
        <taxon>Arthropoda</taxon>
        <taxon>Crustacea</taxon>
        <taxon>Oligostraca</taxon>
        <taxon>Ostracoda</taxon>
        <taxon>Podocopa</taxon>
        <taxon>Podocopida</taxon>
        <taxon>Cytherocopina</taxon>
        <taxon>Cytheroidea</taxon>
        <taxon>Cytherideidae</taxon>
        <taxon>Cyprideis</taxon>
    </lineage>
</organism>
<reference evidence="2" key="1">
    <citation type="submission" date="2020-11" db="EMBL/GenBank/DDBJ databases">
        <authorList>
            <person name="Tran Van P."/>
        </authorList>
    </citation>
    <scope>NUCLEOTIDE SEQUENCE</scope>
</reference>
<protein>
    <submittedName>
        <fullName evidence="2">Uncharacterized protein</fullName>
    </submittedName>
</protein>
<evidence type="ECO:0000256" key="1">
    <source>
        <dbReference type="SAM" id="MobiDB-lite"/>
    </source>
</evidence>
<feature type="region of interest" description="Disordered" evidence="1">
    <location>
        <begin position="97"/>
        <end position="130"/>
    </location>
</feature>
<name>A0A7R8WJG0_9CRUS</name>
<evidence type="ECO:0000313" key="2">
    <source>
        <dbReference type="EMBL" id="CAD7232896.1"/>
    </source>
</evidence>
<accession>A0A7R8WJG0</accession>
<dbReference type="EMBL" id="OB665288">
    <property type="protein sequence ID" value="CAD7232896.1"/>
    <property type="molecule type" value="Genomic_DNA"/>
</dbReference>
<feature type="region of interest" description="Disordered" evidence="1">
    <location>
        <begin position="160"/>
        <end position="182"/>
    </location>
</feature>
<feature type="compositionally biased region" description="Basic residues" evidence="1">
    <location>
        <begin position="31"/>
        <end position="48"/>
    </location>
</feature>
<dbReference type="AlphaFoldDB" id="A0A7R8WJG0"/>